<sequence length="95" mass="10437">MSSEFDAQLIESVTVRRARLTDGLLYGTNPTERRWASPLKQFLISIVVAALIAAVCVGVSFVKNIFEQRAAEQEELRSSAVLVVVDQRAPGEVFA</sequence>
<keyword evidence="1" id="KW-0472">Membrane</keyword>
<dbReference type="EMBL" id="JADOTZ010000001">
    <property type="protein sequence ID" value="MBG6085312.1"/>
    <property type="molecule type" value="Genomic_DNA"/>
</dbReference>
<accession>A0A931DA87</accession>
<keyword evidence="1" id="KW-0812">Transmembrane</keyword>
<proteinExistence type="predicted"/>
<feature type="transmembrane region" description="Helical" evidence="1">
    <location>
        <begin position="42"/>
        <end position="62"/>
    </location>
</feature>
<organism evidence="2 3">
    <name type="scientific">Zhihengliuella flava</name>
    <dbReference type="NCBI Taxonomy" id="1285193"/>
    <lineage>
        <taxon>Bacteria</taxon>
        <taxon>Bacillati</taxon>
        <taxon>Actinomycetota</taxon>
        <taxon>Actinomycetes</taxon>
        <taxon>Micrococcales</taxon>
        <taxon>Micrococcaceae</taxon>
        <taxon>Zhihengliuella</taxon>
    </lineage>
</organism>
<dbReference type="AlphaFoldDB" id="A0A931DA87"/>
<evidence type="ECO:0000313" key="3">
    <source>
        <dbReference type="Proteomes" id="UP000625033"/>
    </source>
</evidence>
<dbReference type="RefSeq" id="WP_196836509.1">
    <property type="nucleotide sequence ID" value="NZ_JADOTZ010000001.1"/>
</dbReference>
<gene>
    <name evidence="2" type="ORF">IW252_002079</name>
</gene>
<keyword evidence="3" id="KW-1185">Reference proteome</keyword>
<dbReference type="Proteomes" id="UP000625033">
    <property type="component" value="Unassembled WGS sequence"/>
</dbReference>
<evidence type="ECO:0000256" key="1">
    <source>
        <dbReference type="SAM" id="Phobius"/>
    </source>
</evidence>
<reference evidence="2" key="1">
    <citation type="submission" date="2020-11" db="EMBL/GenBank/DDBJ databases">
        <title>Sequencing the genomes of 1000 actinobacteria strains.</title>
        <authorList>
            <person name="Klenk H.-P."/>
        </authorList>
    </citation>
    <scope>NUCLEOTIDE SEQUENCE</scope>
    <source>
        <strain evidence="2">DSM 26152</strain>
    </source>
</reference>
<evidence type="ECO:0000313" key="2">
    <source>
        <dbReference type="EMBL" id="MBG6085312.1"/>
    </source>
</evidence>
<name>A0A931DA87_9MICC</name>
<keyword evidence="1" id="KW-1133">Transmembrane helix</keyword>
<comment type="caution">
    <text evidence="2">The sequence shown here is derived from an EMBL/GenBank/DDBJ whole genome shotgun (WGS) entry which is preliminary data.</text>
</comment>
<protein>
    <submittedName>
        <fullName evidence="2">Uncharacterized protein</fullName>
    </submittedName>
</protein>